<evidence type="ECO:0000313" key="3">
    <source>
        <dbReference type="Proteomes" id="UP000593578"/>
    </source>
</evidence>
<feature type="region of interest" description="Disordered" evidence="1">
    <location>
        <begin position="104"/>
        <end position="125"/>
    </location>
</feature>
<gene>
    <name evidence="2" type="ORF">Gorai_009107</name>
</gene>
<feature type="compositionally biased region" description="Low complexity" evidence="1">
    <location>
        <begin position="109"/>
        <end position="125"/>
    </location>
</feature>
<evidence type="ECO:0000313" key="2">
    <source>
        <dbReference type="EMBL" id="MBA0592120.1"/>
    </source>
</evidence>
<reference evidence="2 3" key="1">
    <citation type="journal article" date="2019" name="Genome Biol. Evol.">
        <title>Insights into the evolution of the New World diploid cottons (Gossypium, subgenus Houzingenia) based on genome sequencing.</title>
        <authorList>
            <person name="Grover C.E."/>
            <person name="Arick M.A. 2nd"/>
            <person name="Thrash A."/>
            <person name="Conover J.L."/>
            <person name="Sanders W.S."/>
            <person name="Peterson D.G."/>
            <person name="Frelichowski J.E."/>
            <person name="Scheffler J.A."/>
            <person name="Scheffler B.E."/>
            <person name="Wendel J.F."/>
        </authorList>
    </citation>
    <scope>NUCLEOTIDE SEQUENCE [LARGE SCALE GENOMIC DNA]</scope>
    <source>
        <strain evidence="2">8</strain>
        <tissue evidence="2">Leaf</tissue>
    </source>
</reference>
<organism evidence="2 3">
    <name type="scientific">Gossypium raimondii</name>
    <name type="common">Peruvian cotton</name>
    <name type="synonym">Gossypium klotzschianum subsp. raimondii</name>
    <dbReference type="NCBI Taxonomy" id="29730"/>
    <lineage>
        <taxon>Eukaryota</taxon>
        <taxon>Viridiplantae</taxon>
        <taxon>Streptophyta</taxon>
        <taxon>Embryophyta</taxon>
        <taxon>Tracheophyta</taxon>
        <taxon>Spermatophyta</taxon>
        <taxon>Magnoliopsida</taxon>
        <taxon>eudicotyledons</taxon>
        <taxon>Gunneridae</taxon>
        <taxon>Pentapetalae</taxon>
        <taxon>rosids</taxon>
        <taxon>malvids</taxon>
        <taxon>Malvales</taxon>
        <taxon>Malvaceae</taxon>
        <taxon>Malvoideae</taxon>
        <taxon>Gossypium</taxon>
    </lineage>
</organism>
<proteinExistence type="predicted"/>
<dbReference type="EMBL" id="JABEZZ010000008">
    <property type="protein sequence ID" value="MBA0592120.1"/>
    <property type="molecule type" value="Genomic_DNA"/>
</dbReference>
<accession>A0A7J8PT07</accession>
<name>A0A7J8PT07_GOSRA</name>
<evidence type="ECO:0000256" key="1">
    <source>
        <dbReference type="SAM" id="MobiDB-lite"/>
    </source>
</evidence>
<protein>
    <submittedName>
        <fullName evidence="2">Uncharacterized protein</fullName>
    </submittedName>
</protein>
<comment type="caution">
    <text evidence="2">The sequence shown here is derived from an EMBL/GenBank/DDBJ whole genome shotgun (WGS) entry which is preliminary data.</text>
</comment>
<dbReference type="Proteomes" id="UP000593578">
    <property type="component" value="Unassembled WGS sequence"/>
</dbReference>
<sequence>MAKASYKATLLGMAQNLDQTDRMEELMDLENDFYLVRFNNEKYYNSAGRTSVYQKAITPNFLLRAIRQAIGPVVKLDTHIDFARRGKFAHLAVCVDLKKPAEGCERMKSSSSDVGNGSASVVDEK</sequence>
<dbReference type="AlphaFoldDB" id="A0A7J8PT07"/>